<proteinExistence type="predicted"/>
<dbReference type="OrthoDB" id="10920at2157"/>
<feature type="transmembrane region" description="Helical" evidence="1">
    <location>
        <begin position="115"/>
        <end position="137"/>
    </location>
</feature>
<accession>A0A0C5BXV6</accession>
<evidence type="ECO:0000313" key="2">
    <source>
        <dbReference type="EMBL" id="AJM91805.1"/>
    </source>
</evidence>
<dbReference type="HOGENOM" id="CLU_1763789_0_0_2"/>
<feature type="transmembrane region" description="Helical" evidence="1">
    <location>
        <begin position="12"/>
        <end position="31"/>
    </location>
</feature>
<keyword evidence="1" id="KW-0812">Transmembrane</keyword>
<sequence length="147" mass="16857">MLQEYLKLNKNILIAFAASIIISAIIAQILSDQVDYLNTTYTTIADYAIYFSVFSGLFYLNNRKKYRLKSGKTDTVKLKHDLKKLVTSLGIAEIVYTIVRWVLQYYFLVINYDPYLASIASQGISTIIYMIVVNLSVKITRLYKDGN</sequence>
<reference evidence="3" key="1">
    <citation type="submission" date="2015-02" db="EMBL/GenBank/DDBJ databases">
        <title>Characterization of two novel Thaumarchaeota isolated from the Northern Adriatic Sea.</title>
        <authorList>
            <person name="Bayer B."/>
            <person name="Vojvoda J."/>
            <person name="Offre P."/>
            <person name="Srivastava A."/>
            <person name="Elisabeth N."/>
            <person name="Garcia J.A.L."/>
            <person name="Schleper C."/>
            <person name="Herndl G.J."/>
        </authorList>
    </citation>
    <scope>NUCLEOTIDE SEQUENCE [LARGE SCALE GENOMIC DNA]</scope>
    <source>
        <strain evidence="3">D3C</strain>
    </source>
</reference>
<dbReference type="KEGG" id="nid:NPIRD3C_0591"/>
<name>A0A0C5BXV6_9ARCH</name>
<keyword evidence="1" id="KW-0472">Membrane</keyword>
<reference evidence="2 3" key="2">
    <citation type="journal article" date="2016" name="ISME J.">
        <title>Physiological and genomic characterization of two novel marine thaumarchaeal strains indicates niche differentiation.</title>
        <authorList>
            <person name="Bayer B."/>
            <person name="Vojvoda J."/>
            <person name="Offre P."/>
            <person name="Alves R.J."/>
            <person name="Elisabeth N.H."/>
            <person name="Garcia J.A."/>
            <person name="Volland J.M."/>
            <person name="Srivastava A."/>
            <person name="Schleper C."/>
            <person name="Herndl G.J."/>
        </authorList>
    </citation>
    <scope>NUCLEOTIDE SEQUENCE [LARGE SCALE GENOMIC DNA]</scope>
    <source>
        <strain evidence="2 3">D3C</strain>
    </source>
</reference>
<evidence type="ECO:0000256" key="1">
    <source>
        <dbReference type="SAM" id="Phobius"/>
    </source>
</evidence>
<protein>
    <submittedName>
        <fullName evidence="2">Uncharacterized protein</fullName>
    </submittedName>
</protein>
<dbReference type="PATRIC" id="fig|1582439.9.peg.600"/>
<dbReference type="Proteomes" id="UP000032027">
    <property type="component" value="Chromosome"/>
</dbReference>
<dbReference type="EMBL" id="CP010868">
    <property type="protein sequence ID" value="AJM91805.1"/>
    <property type="molecule type" value="Genomic_DNA"/>
</dbReference>
<organism evidence="2 3">
    <name type="scientific">Nitrosopumilus piranensis</name>
    <dbReference type="NCBI Taxonomy" id="1582439"/>
    <lineage>
        <taxon>Archaea</taxon>
        <taxon>Nitrososphaerota</taxon>
        <taxon>Nitrososphaeria</taxon>
        <taxon>Nitrosopumilales</taxon>
        <taxon>Nitrosopumilaceae</taxon>
        <taxon>Nitrosopumilus</taxon>
    </lineage>
</organism>
<dbReference type="AlphaFoldDB" id="A0A0C5BXV6"/>
<dbReference type="GeneID" id="41599747"/>
<dbReference type="STRING" id="1582439.NPIRD3C_0591"/>
<keyword evidence="3" id="KW-1185">Reference proteome</keyword>
<feature type="transmembrane region" description="Helical" evidence="1">
    <location>
        <begin position="43"/>
        <end position="61"/>
    </location>
</feature>
<gene>
    <name evidence="2" type="ORF">NPIRD3C_0591</name>
</gene>
<feature type="transmembrane region" description="Helical" evidence="1">
    <location>
        <begin position="82"/>
        <end position="103"/>
    </location>
</feature>
<dbReference type="RefSeq" id="WP_148702759.1">
    <property type="nucleotide sequence ID" value="NZ_CP010868.1"/>
</dbReference>
<evidence type="ECO:0000313" key="3">
    <source>
        <dbReference type="Proteomes" id="UP000032027"/>
    </source>
</evidence>
<keyword evidence="1" id="KW-1133">Transmembrane helix</keyword>
<reference evidence="2 3" key="3">
    <citation type="journal article" date="2019" name="Int. J. Syst. Evol. Microbiol.">
        <title>Nitrosopumilus adriaticus sp. nov. and Nitrosopumilus piranensis sp. nov., two ammonia-oxidizing archaea from the Adriatic Sea and members of the class Nitrososphaeria.</title>
        <authorList>
            <person name="Bayer B."/>
            <person name="Vojvoda J."/>
            <person name="Reinthaler T."/>
            <person name="Reyes C."/>
            <person name="Pinto M."/>
            <person name="Herndl G.J."/>
        </authorList>
    </citation>
    <scope>NUCLEOTIDE SEQUENCE [LARGE SCALE GENOMIC DNA]</scope>
    <source>
        <strain evidence="2 3">D3C</strain>
    </source>
</reference>